<dbReference type="PANTHER" id="PTHR42993">
    <property type="entry name" value="MAOC-LIKE DEHYDRATASE DOMAIN-CONTAINING PROTEIN"/>
    <property type="match status" value="1"/>
</dbReference>
<organism evidence="3 4">
    <name type="scientific">Sphaerisporangium flaviroseum</name>
    <dbReference type="NCBI Taxonomy" id="509199"/>
    <lineage>
        <taxon>Bacteria</taxon>
        <taxon>Bacillati</taxon>
        <taxon>Actinomycetota</taxon>
        <taxon>Actinomycetes</taxon>
        <taxon>Streptosporangiales</taxon>
        <taxon>Streptosporangiaceae</taxon>
        <taxon>Sphaerisporangium</taxon>
    </lineage>
</organism>
<comment type="caution">
    <text evidence="3">The sequence shown here is derived from an EMBL/GenBank/DDBJ whole genome shotgun (WGS) entry which is preliminary data.</text>
</comment>
<dbReference type="InterPro" id="IPR029069">
    <property type="entry name" value="HotDog_dom_sf"/>
</dbReference>
<accession>A0ABP7J5U6</accession>
<dbReference type="PANTHER" id="PTHR42993:SF1">
    <property type="entry name" value="MAOC-LIKE DEHYDRATASE DOMAIN-CONTAINING PROTEIN"/>
    <property type="match status" value="1"/>
</dbReference>
<proteinExistence type="inferred from homology"/>
<gene>
    <name evidence="3" type="ORF">GCM10022226_65370</name>
</gene>
<reference evidence="4" key="1">
    <citation type="journal article" date="2019" name="Int. J. Syst. Evol. Microbiol.">
        <title>The Global Catalogue of Microorganisms (GCM) 10K type strain sequencing project: providing services to taxonomists for standard genome sequencing and annotation.</title>
        <authorList>
            <consortium name="The Broad Institute Genomics Platform"/>
            <consortium name="The Broad Institute Genome Sequencing Center for Infectious Disease"/>
            <person name="Wu L."/>
            <person name="Ma J."/>
        </authorList>
    </citation>
    <scope>NUCLEOTIDE SEQUENCE [LARGE SCALE GENOMIC DNA]</scope>
    <source>
        <strain evidence="4">JCM 16908</strain>
    </source>
</reference>
<evidence type="ECO:0000259" key="2">
    <source>
        <dbReference type="Pfam" id="PF01575"/>
    </source>
</evidence>
<name>A0ABP7J5U6_9ACTN</name>
<evidence type="ECO:0000313" key="3">
    <source>
        <dbReference type="EMBL" id="GAA3834757.1"/>
    </source>
</evidence>
<dbReference type="SUPFAM" id="SSF54637">
    <property type="entry name" value="Thioesterase/thiol ester dehydrase-isomerase"/>
    <property type="match status" value="1"/>
</dbReference>
<feature type="domain" description="MaoC-like" evidence="2">
    <location>
        <begin position="10"/>
        <end position="116"/>
    </location>
</feature>
<dbReference type="CDD" id="cd03450">
    <property type="entry name" value="NodN"/>
    <property type="match status" value="1"/>
</dbReference>
<dbReference type="RefSeq" id="WP_344949267.1">
    <property type="nucleotide sequence ID" value="NZ_BAAAZR010000036.1"/>
</dbReference>
<dbReference type="InterPro" id="IPR039375">
    <property type="entry name" value="NodN-like"/>
</dbReference>
<dbReference type="Proteomes" id="UP001500888">
    <property type="component" value="Unassembled WGS sequence"/>
</dbReference>
<evidence type="ECO:0000256" key="1">
    <source>
        <dbReference type="ARBA" id="ARBA00005254"/>
    </source>
</evidence>
<dbReference type="Gene3D" id="3.10.129.10">
    <property type="entry name" value="Hotdog Thioesterase"/>
    <property type="match status" value="1"/>
</dbReference>
<protein>
    <submittedName>
        <fullName evidence="3">MaoC family dehydratase</fullName>
    </submittedName>
</protein>
<dbReference type="EMBL" id="BAAAZR010000036">
    <property type="protein sequence ID" value="GAA3834757.1"/>
    <property type="molecule type" value="Genomic_DNA"/>
</dbReference>
<dbReference type="Pfam" id="PF01575">
    <property type="entry name" value="MaoC_dehydratas"/>
    <property type="match status" value="1"/>
</dbReference>
<sequence>MRSFANIEEFSAAKGEHLGYSGWREVTQAQVNMFAEATGDHQWIHVDPERAADSPFGGTIAHGYLTVALLPAFITEIFSVGGLSMVVNVGLNRLRFPTPVPVGSRVRGGAELTELKNSPAGRLAWIRMTVEVDGQKKAACVADTMFLYVP</sequence>
<comment type="similarity">
    <text evidence="1">Belongs to the enoyl-CoA hydratase/isomerase family.</text>
</comment>
<keyword evidence="4" id="KW-1185">Reference proteome</keyword>
<evidence type="ECO:0000313" key="4">
    <source>
        <dbReference type="Proteomes" id="UP001500888"/>
    </source>
</evidence>
<dbReference type="InterPro" id="IPR002539">
    <property type="entry name" value="MaoC-like_dom"/>
</dbReference>